<dbReference type="GeneID" id="77134452"/>
<dbReference type="GO" id="GO:0005886">
    <property type="term" value="C:plasma membrane"/>
    <property type="evidence" value="ECO:0007669"/>
    <property type="project" value="UniProtKB-SubCell"/>
</dbReference>
<accession>C3XBE8</accession>
<dbReference type="Proteomes" id="UP000005089">
    <property type="component" value="Unassembled WGS sequence"/>
</dbReference>
<reference evidence="7 8" key="1">
    <citation type="submission" date="2009-02" db="EMBL/GenBank/DDBJ databases">
        <title>The Genome Sequence of Oxalobacter formigenes OXCC13.</title>
        <authorList>
            <consortium name="The Broad Institute Genome Sequencing Platform"/>
            <person name="Ward D."/>
            <person name="Young S.K."/>
            <person name="Kodira C.D."/>
            <person name="Zeng Q."/>
            <person name="Koehrsen M."/>
            <person name="Alvarado L."/>
            <person name="Berlin A."/>
            <person name="Borenstein D."/>
            <person name="Chen Z."/>
            <person name="Engels R."/>
            <person name="Freedman E."/>
            <person name="Gellesch M."/>
            <person name="Goldberg J."/>
            <person name="Griggs A."/>
            <person name="Gujja S."/>
            <person name="Heiman D."/>
            <person name="Hepburn T."/>
            <person name="Howarth C."/>
            <person name="Jen D."/>
            <person name="Larson L."/>
            <person name="Lewis B."/>
            <person name="Mehta T."/>
            <person name="Park D."/>
            <person name="Pearson M."/>
            <person name="Roberts A."/>
            <person name="Saif S."/>
            <person name="Shea T."/>
            <person name="Shenoy N."/>
            <person name="Sisk P."/>
            <person name="Stolte C."/>
            <person name="Sykes S."/>
            <person name="Walk T."/>
            <person name="White J."/>
            <person name="Yandava C."/>
            <person name="Allison M.J."/>
            <person name="Lander E."/>
            <person name="Nusbaum C."/>
            <person name="Galagan J."/>
            <person name="Birren B."/>
        </authorList>
    </citation>
    <scope>NUCLEOTIDE SEQUENCE [LARGE SCALE GENOMIC DNA]</scope>
    <source>
        <strain evidence="7 8">OXCC13</strain>
    </source>
</reference>
<dbReference type="AlphaFoldDB" id="C3XBE8"/>
<keyword evidence="8" id="KW-1185">Reference proteome</keyword>
<dbReference type="STRING" id="847.BRW83_0542"/>
<dbReference type="RefSeq" id="WP_005881754.1">
    <property type="nucleotide sequence ID" value="NZ_CP019430.1"/>
</dbReference>
<proteinExistence type="inferred from homology"/>
<evidence type="ECO:0000256" key="6">
    <source>
        <dbReference type="RuleBase" id="RU004379"/>
    </source>
</evidence>
<feature type="transmembrane region" description="Helical" evidence="6">
    <location>
        <begin position="142"/>
        <end position="163"/>
    </location>
</feature>
<feature type="transmembrane region" description="Helical" evidence="6">
    <location>
        <begin position="112"/>
        <end position="135"/>
    </location>
</feature>
<feature type="transmembrane region" description="Helical" evidence="6">
    <location>
        <begin position="57"/>
        <end position="75"/>
    </location>
</feature>
<keyword evidence="4 6" id="KW-1133">Transmembrane helix</keyword>
<dbReference type="InterPro" id="IPR006214">
    <property type="entry name" value="Bax_inhibitor_1-related"/>
</dbReference>
<evidence type="ECO:0000313" key="7">
    <source>
        <dbReference type="EMBL" id="EEO30524.1"/>
    </source>
</evidence>
<dbReference type="CDD" id="cd10433">
    <property type="entry name" value="YccA_like"/>
    <property type="match status" value="1"/>
</dbReference>
<evidence type="ECO:0000256" key="2">
    <source>
        <dbReference type="ARBA" id="ARBA00022475"/>
    </source>
</evidence>
<name>C3XBE8_OXAFO</name>
<feature type="transmembrane region" description="Helical" evidence="6">
    <location>
        <begin position="169"/>
        <end position="187"/>
    </location>
</feature>
<comment type="similarity">
    <text evidence="6">Belongs to the BI1 family.</text>
</comment>
<gene>
    <name evidence="7" type="ORF">OFBG_01552</name>
</gene>
<dbReference type="PANTHER" id="PTHR23291">
    <property type="entry name" value="BAX INHIBITOR-RELATED"/>
    <property type="match status" value="1"/>
</dbReference>
<dbReference type="EMBL" id="GG658170">
    <property type="protein sequence ID" value="EEO30524.1"/>
    <property type="molecule type" value="Genomic_DNA"/>
</dbReference>
<keyword evidence="5 6" id="KW-0472">Membrane</keyword>
<evidence type="ECO:0000256" key="1">
    <source>
        <dbReference type="ARBA" id="ARBA00004651"/>
    </source>
</evidence>
<sequence length="229" mass="25044">MTRRYRFYDNTTENANISSVLDVSSRRVLRNTYFLLSICLAFSAITTAATIALQLPYPGFLITIVGYFGLLFLVTKNRNSGLGILFVLALTGFMGYTLGPIVGYYLRLPNGAQTVMMALGGTALIFLVMSGIALFSRRDFSFLSGFLTTGILVAFFAGLIALFFDIPALSLAVSSVFVLLMSGLILHETNNIVRNGETNYIMATVTLFVAIFNLFTSLLHLLGFASRSD</sequence>
<feature type="transmembrane region" description="Helical" evidence="6">
    <location>
        <begin position="33"/>
        <end position="51"/>
    </location>
</feature>
<dbReference type="OrthoDB" id="9813298at2"/>
<evidence type="ECO:0000256" key="4">
    <source>
        <dbReference type="ARBA" id="ARBA00022989"/>
    </source>
</evidence>
<evidence type="ECO:0000256" key="3">
    <source>
        <dbReference type="ARBA" id="ARBA00022692"/>
    </source>
</evidence>
<comment type="subcellular location">
    <subcellularLocation>
        <location evidence="1">Cell membrane</location>
        <topology evidence="1">Multi-pass membrane protein</topology>
    </subcellularLocation>
</comment>
<organism evidence="7 8">
    <name type="scientific">Oxalobacter formigenes OXCC13</name>
    <dbReference type="NCBI Taxonomy" id="556269"/>
    <lineage>
        <taxon>Bacteria</taxon>
        <taxon>Pseudomonadati</taxon>
        <taxon>Pseudomonadota</taxon>
        <taxon>Betaproteobacteria</taxon>
        <taxon>Burkholderiales</taxon>
        <taxon>Oxalobacteraceae</taxon>
        <taxon>Oxalobacter</taxon>
    </lineage>
</organism>
<feature type="transmembrane region" description="Helical" evidence="6">
    <location>
        <begin position="199"/>
        <end position="222"/>
    </location>
</feature>
<evidence type="ECO:0000256" key="5">
    <source>
        <dbReference type="ARBA" id="ARBA00023136"/>
    </source>
</evidence>
<evidence type="ECO:0008006" key="9">
    <source>
        <dbReference type="Google" id="ProtNLM"/>
    </source>
</evidence>
<evidence type="ECO:0000313" key="8">
    <source>
        <dbReference type="Proteomes" id="UP000005089"/>
    </source>
</evidence>
<dbReference type="HOGENOM" id="CLU_058671_2_1_4"/>
<dbReference type="eggNOG" id="COG0670">
    <property type="taxonomic scope" value="Bacteria"/>
</dbReference>
<keyword evidence="3 6" id="KW-0812">Transmembrane</keyword>
<dbReference type="Pfam" id="PF01027">
    <property type="entry name" value="Bax1-I"/>
    <property type="match status" value="1"/>
</dbReference>
<keyword evidence="2" id="KW-1003">Cell membrane</keyword>
<dbReference type="PANTHER" id="PTHR23291:SF115">
    <property type="entry name" value="MODULATOR OF FTSH PROTEASE YCCA"/>
    <property type="match status" value="1"/>
</dbReference>
<feature type="transmembrane region" description="Helical" evidence="6">
    <location>
        <begin position="82"/>
        <end position="106"/>
    </location>
</feature>
<protein>
    <recommendedName>
        <fullName evidence="9">Modulator of FtsH protease YccA</fullName>
    </recommendedName>
</protein>